<dbReference type="Gene3D" id="3.40.50.300">
    <property type="entry name" value="P-loop containing nucleotide triphosphate hydrolases"/>
    <property type="match status" value="1"/>
</dbReference>
<dbReference type="GO" id="GO:0003697">
    <property type="term" value="F:single-stranded DNA binding"/>
    <property type="evidence" value="ECO:0007669"/>
    <property type="project" value="InterPro"/>
</dbReference>
<dbReference type="GO" id="GO:0005524">
    <property type="term" value="F:ATP binding"/>
    <property type="evidence" value="ECO:0007669"/>
    <property type="project" value="InterPro"/>
</dbReference>
<evidence type="ECO:0000259" key="1">
    <source>
        <dbReference type="PROSITE" id="PS51199"/>
    </source>
</evidence>
<proteinExistence type="predicted"/>
<dbReference type="InterPro" id="IPR027417">
    <property type="entry name" value="P-loop_NTPase"/>
</dbReference>
<dbReference type="PANTHER" id="PTHR12873:SF0">
    <property type="entry name" value="TWINKLE MTDNA HELICASE"/>
    <property type="match status" value="1"/>
</dbReference>
<organism evidence="2">
    <name type="scientific">Strongyloides ratti</name>
    <name type="common">Parasitic roundworm</name>
    <dbReference type="NCBI Taxonomy" id="34506"/>
    <lineage>
        <taxon>Eukaryota</taxon>
        <taxon>Metazoa</taxon>
        <taxon>Ecdysozoa</taxon>
        <taxon>Nematoda</taxon>
        <taxon>Chromadorea</taxon>
        <taxon>Rhabditida</taxon>
        <taxon>Tylenchina</taxon>
        <taxon>Panagrolaimomorpha</taxon>
        <taxon>Strongyloidoidea</taxon>
        <taxon>Strongyloididae</taxon>
        <taxon>Strongyloides</taxon>
    </lineage>
</organism>
<evidence type="ECO:0000313" key="3">
    <source>
        <dbReference type="Proteomes" id="UP000035682"/>
    </source>
</evidence>
<dbReference type="eggNOG" id="KOG2373">
    <property type="taxonomic scope" value="Eukaryota"/>
</dbReference>
<dbReference type="WBParaSite" id="SRAE_1000044900.1">
    <property type="protein sequence ID" value="SRAE_1000044900.1"/>
    <property type="gene ID" value="WBGene00257045"/>
</dbReference>
<dbReference type="OrthoDB" id="275278at2759"/>
<dbReference type="STRING" id="34506.A0A090KXF1"/>
<sequence>MNLYQSNFNSLFKTIKLTQKSYTSISKLSDVINKDKFQYLDHDFLTTEENDNLTELTYTGSNSLAITNLTPTDIKNDLMVYKIPTKNSKYTNFTTTICTICLSSFSNYIIPEANLTHCYECGAEGTYENFLKQLEVKKNVFEELAKYQNPEIMITDDQLDSDLYDNISFNNFLKEYEENDRKIELIKQSHIEKMNSSKEKNITDKQDFDMIFPSIKEYYTDSNILKIWNESHEIPDDLDYNVNVEFKLFNKFLGIDRLSPSLLKKCNVRMHINGNNELALVYPRYKNLENSSNPIGIKIIRQTNNSKLTKENYPLDENKYSGFFCHHLMKLDEKSVILTTNERDAMAINEAKCVITALSLPKGHKLDYSIIPYLEKYEMIYLWFPKKQQRYAKDLAILLNIERCIIILEENRPIELLRYGRMNDITNIILNILKKPRINSLTSLKELRNDVKMELVDNSEKIKGFSNWIRFDILNDYLGGLRPSELTVVTGGSGYGKTTFICEYAIDLFTQGVRTLICSFEMNEEKIMKWMVVQYASVPLYRKEYHSKIDIWLDRFEKGQPSLMFLKTNTLRNKNITDIFNILKENIIQCGIQHIVIDNLQFLIGLSTLNNHKATSIDKFNLQDQFIGLLRNLATDCGVHVTLVVHPRKMSGDANVELQDVGGSGKVTQEADNVLAIIRKEHPTDPKIVKKFLVILKNRYGGRRTSFEQLEMVYQTSTYTHVIIDHSKIDVYDNNEDI</sequence>
<reference evidence="4" key="2">
    <citation type="submission" date="2020-12" db="UniProtKB">
        <authorList>
            <consortium name="WormBaseParasite"/>
        </authorList>
    </citation>
    <scope>IDENTIFICATION</scope>
</reference>
<evidence type="ECO:0000313" key="5">
    <source>
        <dbReference type="WormBase" id="SRAE_1000044900"/>
    </source>
</evidence>
<dbReference type="AlphaFoldDB" id="A0A090KXF1"/>
<dbReference type="EMBL" id="LN609528">
    <property type="protein sequence ID" value="CEF62175.1"/>
    <property type="molecule type" value="Genomic_DNA"/>
</dbReference>
<dbReference type="PANTHER" id="PTHR12873">
    <property type="entry name" value="T7-LIKE MITOCHONDRIAL DNA HELICASE"/>
    <property type="match status" value="1"/>
</dbReference>
<dbReference type="Proteomes" id="UP000035682">
    <property type="component" value="Unplaced"/>
</dbReference>
<dbReference type="InterPro" id="IPR007694">
    <property type="entry name" value="DNA_helicase_DnaB-like_C"/>
</dbReference>
<dbReference type="InterPro" id="IPR027032">
    <property type="entry name" value="Twinkle-like"/>
</dbReference>
<gene>
    <name evidence="2 4 5" type="ORF">SRAE_1000044900</name>
</gene>
<dbReference type="WormBase" id="SRAE_1000044900">
    <property type="protein sequence ID" value="SRP02215"/>
    <property type="gene ID" value="WBGene00257045"/>
</dbReference>
<reference evidence="2 3" key="1">
    <citation type="submission" date="2014-09" db="EMBL/GenBank/DDBJ databases">
        <authorList>
            <person name="Martin A.A."/>
        </authorList>
    </citation>
    <scope>NUCLEOTIDE SEQUENCE</scope>
    <source>
        <strain evidence="3">ED321</strain>
        <strain evidence="2">ED321 Heterogonic</strain>
    </source>
</reference>
<keyword evidence="3" id="KW-1185">Reference proteome</keyword>
<dbReference type="GeneID" id="36374540"/>
<dbReference type="Pfam" id="PF03796">
    <property type="entry name" value="DnaB_C"/>
    <property type="match status" value="1"/>
</dbReference>
<dbReference type="GO" id="GO:0006264">
    <property type="term" value="P:mitochondrial DNA replication"/>
    <property type="evidence" value="ECO:0007669"/>
    <property type="project" value="TreeGrafter"/>
</dbReference>
<name>A0A090KXF1_STRRB</name>
<dbReference type="GO" id="GO:0005739">
    <property type="term" value="C:mitochondrion"/>
    <property type="evidence" value="ECO:0007669"/>
    <property type="project" value="TreeGrafter"/>
</dbReference>
<dbReference type="SUPFAM" id="SSF52540">
    <property type="entry name" value="P-loop containing nucleoside triphosphate hydrolases"/>
    <property type="match status" value="1"/>
</dbReference>
<evidence type="ECO:0000313" key="2">
    <source>
        <dbReference type="EMBL" id="CEF62175.1"/>
    </source>
</evidence>
<dbReference type="RefSeq" id="XP_024501377.1">
    <property type="nucleotide sequence ID" value="XM_024647283.1"/>
</dbReference>
<protein>
    <submittedName>
        <fullName evidence="2 4">Twinkle protein, mitochondrial</fullName>
    </submittedName>
</protein>
<dbReference type="PROSITE" id="PS51199">
    <property type="entry name" value="SF4_HELICASE"/>
    <property type="match status" value="1"/>
</dbReference>
<dbReference type="GO" id="GO:0043139">
    <property type="term" value="F:5'-3' DNA helicase activity"/>
    <property type="evidence" value="ECO:0007669"/>
    <property type="project" value="InterPro"/>
</dbReference>
<evidence type="ECO:0000313" key="4">
    <source>
        <dbReference type="WBParaSite" id="SRAE_1000044900.1"/>
    </source>
</evidence>
<dbReference type="CTD" id="36374540"/>
<accession>A0A090KXF1</accession>
<feature type="domain" description="SF4 helicase" evidence="1">
    <location>
        <begin position="460"/>
        <end position="728"/>
    </location>
</feature>